<comment type="caution">
    <text evidence="2">The sequence shown here is derived from an EMBL/GenBank/DDBJ whole genome shotgun (WGS) entry which is preliminary data.</text>
</comment>
<protein>
    <submittedName>
        <fullName evidence="2">Uncharacterized protein</fullName>
    </submittedName>
</protein>
<feature type="region of interest" description="Disordered" evidence="1">
    <location>
        <begin position="32"/>
        <end position="58"/>
    </location>
</feature>
<evidence type="ECO:0000256" key="1">
    <source>
        <dbReference type="SAM" id="MobiDB-lite"/>
    </source>
</evidence>
<dbReference type="AlphaFoldDB" id="A0A9P7M6Y4"/>
<gene>
    <name evidence="2" type="ORF">E4U60_006221</name>
</gene>
<sequence>MPTLNGIKVASRVGNEFPPEEKIAMLAEVEAEDRAKNPTPDVDEAHFSRAQGDSPAMWTVSSDTSLDGIIEESAAFTKENIQKATMYVDTGTTATEKGLPTAESDDVLMDDIAIETSGTPKNTTGQTIEEESENGDDGESRLIGK</sequence>
<name>A0A9P7M6Y4_9HYPO</name>
<evidence type="ECO:0000313" key="2">
    <source>
        <dbReference type="EMBL" id="KAG5931271.1"/>
    </source>
</evidence>
<dbReference type="Proteomes" id="UP000706124">
    <property type="component" value="Unassembled WGS sequence"/>
</dbReference>
<feature type="compositionally biased region" description="Acidic residues" evidence="1">
    <location>
        <begin position="128"/>
        <end position="137"/>
    </location>
</feature>
<feature type="region of interest" description="Disordered" evidence="1">
    <location>
        <begin position="115"/>
        <end position="145"/>
    </location>
</feature>
<feature type="compositionally biased region" description="Polar residues" evidence="1">
    <location>
        <begin position="116"/>
        <end position="127"/>
    </location>
</feature>
<organism evidence="2 3">
    <name type="scientific">Claviceps pazoutovae</name>
    <dbReference type="NCBI Taxonomy" id="1649127"/>
    <lineage>
        <taxon>Eukaryota</taxon>
        <taxon>Fungi</taxon>
        <taxon>Dikarya</taxon>
        <taxon>Ascomycota</taxon>
        <taxon>Pezizomycotina</taxon>
        <taxon>Sordariomycetes</taxon>
        <taxon>Hypocreomycetidae</taxon>
        <taxon>Hypocreales</taxon>
        <taxon>Clavicipitaceae</taxon>
        <taxon>Claviceps</taxon>
    </lineage>
</organism>
<evidence type="ECO:0000313" key="3">
    <source>
        <dbReference type="Proteomes" id="UP000706124"/>
    </source>
</evidence>
<keyword evidence="3" id="KW-1185">Reference proteome</keyword>
<dbReference type="EMBL" id="SRPO01000598">
    <property type="protein sequence ID" value="KAG5931271.1"/>
    <property type="molecule type" value="Genomic_DNA"/>
</dbReference>
<dbReference type="OrthoDB" id="10531968at2759"/>
<proteinExistence type="predicted"/>
<reference evidence="2 3" key="1">
    <citation type="journal article" date="2020" name="bioRxiv">
        <title>Whole genome comparisons of ergot fungi reveals the divergence and evolution of species within the genus Claviceps are the result of varying mechanisms driving genome evolution and host range expansion.</title>
        <authorList>
            <person name="Wyka S.A."/>
            <person name="Mondo S.J."/>
            <person name="Liu M."/>
            <person name="Dettman J."/>
            <person name="Nalam V."/>
            <person name="Broders K.D."/>
        </authorList>
    </citation>
    <scope>NUCLEOTIDE SEQUENCE [LARGE SCALE GENOMIC DNA]</scope>
    <source>
        <strain evidence="2 3">CCC 1485</strain>
    </source>
</reference>
<accession>A0A9P7M6Y4</accession>